<protein>
    <submittedName>
        <fullName evidence="2">Uncharacterized protein</fullName>
    </submittedName>
</protein>
<keyword evidence="1" id="KW-1133">Transmembrane helix</keyword>
<accession>A0A2P2CFR8</accession>
<dbReference type="AlphaFoldDB" id="A0A2P2CFR8"/>
<evidence type="ECO:0000313" key="2">
    <source>
        <dbReference type="EMBL" id="CUR60836.1"/>
    </source>
</evidence>
<keyword evidence="1" id="KW-0812">Transmembrane</keyword>
<feature type="transmembrane region" description="Helical" evidence="1">
    <location>
        <begin position="41"/>
        <end position="60"/>
    </location>
</feature>
<gene>
    <name evidence="2" type="ORF">NOCA290014</name>
</gene>
<dbReference type="EMBL" id="CZKA01000085">
    <property type="protein sequence ID" value="CUR60836.1"/>
    <property type="molecule type" value="Genomic_DNA"/>
</dbReference>
<name>A0A2P2CFR8_9ZZZZ</name>
<organism evidence="2">
    <name type="scientific">metagenome</name>
    <dbReference type="NCBI Taxonomy" id="256318"/>
    <lineage>
        <taxon>unclassified sequences</taxon>
        <taxon>metagenomes</taxon>
    </lineage>
</organism>
<evidence type="ECO:0000256" key="1">
    <source>
        <dbReference type="SAM" id="Phobius"/>
    </source>
</evidence>
<sequence>MIPEAEVSQWLHSATASVEVPVVPVNEITRAGRQRRRRSQWTLGVGAVLATAAVVLPFALRSTSATDSPAPTASPPASAGTCVAKVPAAVLPSWATAGFTDPHPRIPYVLGDRGDIVAILFAQPLYSPPSDDHSNKILWVSRDAVDLGQTLTITARLVGGDDTSIGDVTREVSGGPGPSIIDLPAPGCWQLTLTWGTHTDTLALGYLPG</sequence>
<reference evidence="2" key="1">
    <citation type="submission" date="2015-08" db="EMBL/GenBank/DDBJ databases">
        <authorList>
            <person name="Babu N.S."/>
            <person name="Beckwith C.J."/>
            <person name="Beseler K.G."/>
            <person name="Brison A."/>
            <person name="Carone J.V."/>
            <person name="Caskin T.P."/>
            <person name="Diamond M."/>
            <person name="Durham M.E."/>
            <person name="Foxe J.M."/>
            <person name="Go M."/>
            <person name="Henderson B.A."/>
            <person name="Jones I.B."/>
            <person name="McGettigan J.A."/>
            <person name="Micheletti S.J."/>
            <person name="Nasrallah M.E."/>
            <person name="Ortiz D."/>
            <person name="Piller C.R."/>
            <person name="Privatt S.R."/>
            <person name="Schneider S.L."/>
            <person name="Sharp S."/>
            <person name="Smith T.C."/>
            <person name="Stanton J.D."/>
            <person name="Ullery H.E."/>
            <person name="Wilson R.J."/>
            <person name="Serrano M.G."/>
            <person name="Buck G."/>
            <person name="Lee V."/>
            <person name="Wang Y."/>
            <person name="Carvalho R."/>
            <person name="Voegtly L."/>
            <person name="Shi R."/>
            <person name="Duckworth R."/>
            <person name="Johnson A."/>
            <person name="Loviza R."/>
            <person name="Walstead R."/>
            <person name="Shah Z."/>
            <person name="Kiflezghi M."/>
            <person name="Wade K."/>
            <person name="Ball S.L."/>
            <person name="Bradley K.W."/>
            <person name="Asai D.J."/>
            <person name="Bowman C.A."/>
            <person name="Russell D.A."/>
            <person name="Pope W.H."/>
            <person name="Jacobs-Sera D."/>
            <person name="Hendrix R.W."/>
            <person name="Hatfull G.F."/>
        </authorList>
    </citation>
    <scope>NUCLEOTIDE SEQUENCE</scope>
</reference>
<proteinExistence type="predicted"/>
<keyword evidence="1" id="KW-0472">Membrane</keyword>